<keyword evidence="10" id="KW-1185">Reference proteome</keyword>
<keyword evidence="2 7" id="KW-0813">Transport</keyword>
<comment type="subcellular location">
    <subcellularLocation>
        <location evidence="1 7">Cell membrane</location>
        <topology evidence="1 7">Multi-pass membrane protein</topology>
    </subcellularLocation>
</comment>
<feature type="transmembrane region" description="Helical" evidence="7">
    <location>
        <begin position="24"/>
        <end position="44"/>
    </location>
</feature>
<name>A0ABW3PXV6_9BACL</name>
<dbReference type="NCBIfam" id="NF008049">
    <property type="entry name" value="PRK10782.1"/>
    <property type="match status" value="1"/>
</dbReference>
<reference evidence="10" key="1">
    <citation type="journal article" date="2019" name="Int. J. Syst. Evol. Microbiol.">
        <title>The Global Catalogue of Microorganisms (GCM) 10K type strain sequencing project: providing services to taxonomists for standard genome sequencing and annotation.</title>
        <authorList>
            <consortium name="The Broad Institute Genomics Platform"/>
            <consortium name="The Broad Institute Genome Sequencing Center for Infectious Disease"/>
            <person name="Wu L."/>
            <person name="Ma J."/>
        </authorList>
    </citation>
    <scope>NUCLEOTIDE SEQUENCE [LARGE SCALE GENOMIC DNA]</scope>
    <source>
        <strain evidence="10">CCUG 53519</strain>
    </source>
</reference>
<evidence type="ECO:0000259" key="8">
    <source>
        <dbReference type="PROSITE" id="PS50928"/>
    </source>
</evidence>
<dbReference type="EMBL" id="JBHTKX010000005">
    <property type="protein sequence ID" value="MFD1130840.1"/>
    <property type="molecule type" value="Genomic_DNA"/>
</dbReference>
<evidence type="ECO:0000256" key="4">
    <source>
        <dbReference type="ARBA" id="ARBA00022692"/>
    </source>
</evidence>
<evidence type="ECO:0000256" key="2">
    <source>
        <dbReference type="ARBA" id="ARBA00022448"/>
    </source>
</evidence>
<keyword evidence="6 7" id="KW-0472">Membrane</keyword>
<dbReference type="Pfam" id="PF00528">
    <property type="entry name" value="BPD_transp_1"/>
    <property type="match status" value="1"/>
</dbReference>
<dbReference type="PANTHER" id="PTHR30450:SF1">
    <property type="entry name" value="D-METHIONINE TRANSPORT SYSTEM PERMEASE PROTEIN METI-RELATED"/>
    <property type="match status" value="1"/>
</dbReference>
<organism evidence="9 10">
    <name type="scientific">Paenibacillus provencensis</name>
    <dbReference type="NCBI Taxonomy" id="441151"/>
    <lineage>
        <taxon>Bacteria</taxon>
        <taxon>Bacillati</taxon>
        <taxon>Bacillota</taxon>
        <taxon>Bacilli</taxon>
        <taxon>Bacillales</taxon>
        <taxon>Paenibacillaceae</taxon>
        <taxon>Paenibacillus</taxon>
    </lineage>
</organism>
<proteinExistence type="inferred from homology"/>
<feature type="transmembrane region" description="Helical" evidence="7">
    <location>
        <begin position="151"/>
        <end position="173"/>
    </location>
</feature>
<keyword evidence="4 7" id="KW-0812">Transmembrane</keyword>
<comment type="caution">
    <text evidence="9">The sequence shown here is derived from an EMBL/GenBank/DDBJ whole genome shotgun (WGS) entry which is preliminary data.</text>
</comment>
<feature type="transmembrane region" description="Helical" evidence="7">
    <location>
        <begin position="193"/>
        <end position="212"/>
    </location>
</feature>
<protein>
    <submittedName>
        <fullName evidence="9">Methionine ABC transporter permease</fullName>
    </submittedName>
</protein>
<gene>
    <name evidence="9" type="ORF">ACFQ3J_22145</name>
</gene>
<dbReference type="CDD" id="cd06261">
    <property type="entry name" value="TM_PBP2"/>
    <property type="match status" value="1"/>
</dbReference>
<feature type="domain" description="ABC transmembrane type-1" evidence="8">
    <location>
        <begin position="18"/>
        <end position="212"/>
    </location>
</feature>
<evidence type="ECO:0000256" key="7">
    <source>
        <dbReference type="RuleBase" id="RU363032"/>
    </source>
</evidence>
<dbReference type="Proteomes" id="UP001597169">
    <property type="component" value="Unassembled WGS sequence"/>
</dbReference>
<dbReference type="InterPro" id="IPR035906">
    <property type="entry name" value="MetI-like_sf"/>
</dbReference>
<evidence type="ECO:0000256" key="6">
    <source>
        <dbReference type="ARBA" id="ARBA00023136"/>
    </source>
</evidence>
<feature type="transmembrane region" description="Helical" evidence="7">
    <location>
        <begin position="56"/>
        <end position="81"/>
    </location>
</feature>
<evidence type="ECO:0000256" key="1">
    <source>
        <dbReference type="ARBA" id="ARBA00004651"/>
    </source>
</evidence>
<keyword evidence="5 7" id="KW-1133">Transmembrane helix</keyword>
<evidence type="ECO:0000313" key="9">
    <source>
        <dbReference type="EMBL" id="MFD1130840.1"/>
    </source>
</evidence>
<dbReference type="SUPFAM" id="SSF161098">
    <property type="entry name" value="MetI-like"/>
    <property type="match status" value="1"/>
</dbReference>
<sequence>MMGLDFSVINWDEFQKATMDTLKMLGASGIFTFIIGLPLGIILFMTSRSTSGFSRAVYSVLSVIVNILRSVPFIILIVAMIPITKEIVGTAIGVLGTIPPLVVGAAPFFARLVETSLREVDRGVIEASQAMGASTGQIIWKVLMPESLPGLLAGMTITIVTLVSYTAMSGMVGGGGLGALAVNYGYFRYENEVMIVAVIIMIVLVQALQMIGDRLVKHFTRK</sequence>
<dbReference type="PANTHER" id="PTHR30450">
    <property type="entry name" value="ABC TRANSPORTER PERMEASE"/>
    <property type="match status" value="1"/>
</dbReference>
<evidence type="ECO:0000256" key="5">
    <source>
        <dbReference type="ARBA" id="ARBA00022989"/>
    </source>
</evidence>
<dbReference type="RefSeq" id="WP_091161168.1">
    <property type="nucleotide sequence ID" value="NZ_JBHTKX010000005.1"/>
</dbReference>
<dbReference type="PROSITE" id="PS50928">
    <property type="entry name" value="ABC_TM1"/>
    <property type="match status" value="1"/>
</dbReference>
<dbReference type="InterPro" id="IPR051322">
    <property type="entry name" value="AA_ABC_Transporter_Permease"/>
</dbReference>
<accession>A0ABW3PXV6</accession>
<evidence type="ECO:0000256" key="3">
    <source>
        <dbReference type="ARBA" id="ARBA00022475"/>
    </source>
</evidence>
<comment type="similarity">
    <text evidence="7">Belongs to the binding-protein-dependent transport system permease family.</text>
</comment>
<evidence type="ECO:0000313" key="10">
    <source>
        <dbReference type="Proteomes" id="UP001597169"/>
    </source>
</evidence>
<feature type="transmembrane region" description="Helical" evidence="7">
    <location>
        <begin position="87"/>
        <end position="110"/>
    </location>
</feature>
<dbReference type="Gene3D" id="1.10.3720.10">
    <property type="entry name" value="MetI-like"/>
    <property type="match status" value="1"/>
</dbReference>
<dbReference type="InterPro" id="IPR000515">
    <property type="entry name" value="MetI-like"/>
</dbReference>
<keyword evidence="3" id="KW-1003">Cell membrane</keyword>